<gene>
    <name evidence="1" type="ORF">DPMN_066585</name>
</gene>
<sequence length="61" mass="7135">MQVLVCGYTSYTVIPMDHEDRKKLATLDGVVYPWSVCYNKYNDPNTVGHYRRNKIIVLELN</sequence>
<reference evidence="1" key="1">
    <citation type="journal article" date="2019" name="bioRxiv">
        <title>The Genome of the Zebra Mussel, Dreissena polymorpha: A Resource for Invasive Species Research.</title>
        <authorList>
            <person name="McCartney M.A."/>
            <person name="Auch B."/>
            <person name="Kono T."/>
            <person name="Mallez S."/>
            <person name="Zhang Y."/>
            <person name="Obille A."/>
            <person name="Becker A."/>
            <person name="Abrahante J.E."/>
            <person name="Garbe J."/>
            <person name="Badalamenti J.P."/>
            <person name="Herman A."/>
            <person name="Mangelson H."/>
            <person name="Liachko I."/>
            <person name="Sullivan S."/>
            <person name="Sone E.D."/>
            <person name="Koren S."/>
            <person name="Silverstein K.A.T."/>
            <person name="Beckman K.B."/>
            <person name="Gohl D.M."/>
        </authorList>
    </citation>
    <scope>NUCLEOTIDE SEQUENCE</scope>
    <source>
        <strain evidence="1">Duluth1</strain>
        <tissue evidence="1">Whole animal</tissue>
    </source>
</reference>
<comment type="caution">
    <text evidence="1">The sequence shown here is derived from an EMBL/GenBank/DDBJ whole genome shotgun (WGS) entry which is preliminary data.</text>
</comment>
<protein>
    <submittedName>
        <fullName evidence="1">Uncharacterized protein</fullName>
    </submittedName>
</protein>
<organism evidence="1 2">
    <name type="scientific">Dreissena polymorpha</name>
    <name type="common">Zebra mussel</name>
    <name type="synonym">Mytilus polymorpha</name>
    <dbReference type="NCBI Taxonomy" id="45954"/>
    <lineage>
        <taxon>Eukaryota</taxon>
        <taxon>Metazoa</taxon>
        <taxon>Spiralia</taxon>
        <taxon>Lophotrochozoa</taxon>
        <taxon>Mollusca</taxon>
        <taxon>Bivalvia</taxon>
        <taxon>Autobranchia</taxon>
        <taxon>Heteroconchia</taxon>
        <taxon>Euheterodonta</taxon>
        <taxon>Imparidentia</taxon>
        <taxon>Neoheterodontei</taxon>
        <taxon>Myida</taxon>
        <taxon>Dreissenoidea</taxon>
        <taxon>Dreissenidae</taxon>
        <taxon>Dreissena</taxon>
    </lineage>
</organism>
<proteinExistence type="predicted"/>
<dbReference type="EMBL" id="JAIWYP010000014">
    <property type="protein sequence ID" value="KAH3707188.1"/>
    <property type="molecule type" value="Genomic_DNA"/>
</dbReference>
<reference evidence="1" key="2">
    <citation type="submission" date="2020-11" db="EMBL/GenBank/DDBJ databases">
        <authorList>
            <person name="McCartney M.A."/>
            <person name="Auch B."/>
            <person name="Kono T."/>
            <person name="Mallez S."/>
            <person name="Becker A."/>
            <person name="Gohl D.M."/>
            <person name="Silverstein K.A.T."/>
            <person name="Koren S."/>
            <person name="Bechman K.B."/>
            <person name="Herman A."/>
            <person name="Abrahante J.E."/>
            <person name="Garbe J."/>
        </authorList>
    </citation>
    <scope>NUCLEOTIDE SEQUENCE</scope>
    <source>
        <strain evidence="1">Duluth1</strain>
        <tissue evidence="1">Whole animal</tissue>
    </source>
</reference>
<evidence type="ECO:0000313" key="1">
    <source>
        <dbReference type="EMBL" id="KAH3707188.1"/>
    </source>
</evidence>
<keyword evidence="2" id="KW-1185">Reference proteome</keyword>
<dbReference type="AlphaFoldDB" id="A0A9D3YUB0"/>
<evidence type="ECO:0000313" key="2">
    <source>
        <dbReference type="Proteomes" id="UP000828390"/>
    </source>
</evidence>
<name>A0A9D3YUB0_DREPO</name>
<dbReference type="Proteomes" id="UP000828390">
    <property type="component" value="Unassembled WGS sequence"/>
</dbReference>
<accession>A0A9D3YUB0</accession>